<dbReference type="PROSITE" id="PS00101">
    <property type="entry name" value="HEXAPEP_TRANSFERASES"/>
    <property type="match status" value="1"/>
</dbReference>
<dbReference type="Proteomes" id="UP001485043">
    <property type="component" value="Unassembled WGS sequence"/>
</dbReference>
<feature type="region of interest" description="Disordered" evidence="7">
    <location>
        <begin position="486"/>
        <end position="621"/>
    </location>
</feature>
<feature type="compositionally biased region" description="Low complexity" evidence="7">
    <location>
        <begin position="500"/>
        <end position="511"/>
    </location>
</feature>
<evidence type="ECO:0000313" key="9">
    <source>
        <dbReference type="EMBL" id="KAK9868048.1"/>
    </source>
</evidence>
<dbReference type="InterPro" id="IPR042122">
    <property type="entry name" value="Ser_AcTrfase_N_sf"/>
</dbReference>
<comment type="similarity">
    <text evidence="2">Belongs to the transferase hexapeptide repeat family.</text>
</comment>
<dbReference type="InterPro" id="IPR005881">
    <property type="entry name" value="Ser_O-AcTrfase"/>
</dbReference>
<feature type="compositionally biased region" description="Polar residues" evidence="7">
    <location>
        <begin position="391"/>
        <end position="420"/>
    </location>
</feature>
<comment type="pathway">
    <text evidence="1">Amino-acid biosynthesis; L-cysteine biosynthesis; L-cysteine from L-serine: step 1/2.</text>
</comment>
<protein>
    <recommendedName>
        <fullName evidence="3">serine O-acetyltransferase</fullName>
        <ecNumber evidence="3">2.3.1.30</ecNumber>
    </recommendedName>
</protein>
<dbReference type="GO" id="GO:0005737">
    <property type="term" value="C:cytoplasm"/>
    <property type="evidence" value="ECO:0007669"/>
    <property type="project" value="InterPro"/>
</dbReference>
<feature type="compositionally biased region" description="Polar residues" evidence="7">
    <location>
        <begin position="557"/>
        <end position="582"/>
    </location>
</feature>
<reference evidence="9 10" key="1">
    <citation type="journal article" date="2024" name="Nat. Commun.">
        <title>Phylogenomics reveals the evolutionary origins of lichenization in chlorophyte algae.</title>
        <authorList>
            <person name="Puginier C."/>
            <person name="Libourel C."/>
            <person name="Otte J."/>
            <person name="Skaloud P."/>
            <person name="Haon M."/>
            <person name="Grisel S."/>
            <person name="Petersen M."/>
            <person name="Berrin J.G."/>
            <person name="Delaux P.M."/>
            <person name="Dal Grande F."/>
            <person name="Keller J."/>
        </authorList>
    </citation>
    <scope>NUCLEOTIDE SEQUENCE [LARGE SCALE GENOMIC DNA]</scope>
    <source>
        <strain evidence="9 10">SAG 2523</strain>
    </source>
</reference>
<name>A0AAW1TGR0_9CHLO</name>
<comment type="caution">
    <text evidence="9">The sequence shown here is derived from an EMBL/GenBank/DDBJ whole genome shotgun (WGS) entry which is preliminary data.</text>
</comment>
<feature type="region of interest" description="Disordered" evidence="7">
    <location>
        <begin position="371"/>
        <end position="463"/>
    </location>
</feature>
<evidence type="ECO:0000256" key="7">
    <source>
        <dbReference type="SAM" id="MobiDB-lite"/>
    </source>
</evidence>
<dbReference type="EMBL" id="JALJOV010000048">
    <property type="protein sequence ID" value="KAK9868048.1"/>
    <property type="molecule type" value="Genomic_DNA"/>
</dbReference>
<dbReference type="FunFam" id="2.160.10.10:FF:000002">
    <property type="entry name" value="Serine acetyltransferase"/>
    <property type="match status" value="1"/>
</dbReference>
<sequence>MAQTLIPVGLTPSAGRGVVRPTRKRNPVAPVASQPLLDRQHLWRLRASSNAVPSGGVEDPETTRINQDWQQAAFPGYLQNGTDDFCQAWEEALQAEERRQSKQAHHGVGKKASAVTRENPVWRAMRSETRAEAAKEPLLSSFLYASILSHDTFARSLAFVLANRLSDATMLATELFELFHTLLRDNEEVEQAALADVIAVRERDPACCMYSSALLFYKGYHALETHRIAHTLWHRNQRVMARTLQSRVSEVCAIDIHPAARIGKGILLDHGTGVVIGETAIIGENVSIMQNVTLGGTGKAGGDRHPKIQNNVLIGASATVLGNIVVGKGAQVAAGSMVLKDVPPRTMVAGSPAKIVGCVSGNPAEQMQHCPSASIPVSEGDDGPFCANWDSAVQGQPTRDTPELISSSRTSAGQNGVTTSQPPPSISTDHRASPNRRVRPDLVPPSTPARVNGTPVNGFPVNGVASKGVRPFGRLAPDIGSGASEAAQNLAPEQNKTAHQSQQQQQQLSDQARAGLARMNSSANAAQEGTWVDTSPTSNSPRGQAPTDGYEARASAVASSQSGPEQPQQAKPETLQSSSDSSGEAADKPTAGALTAVTAEADARSKASHKQRHQVLLDYSI</sequence>
<dbReference type="Pfam" id="PF00132">
    <property type="entry name" value="Hexapep"/>
    <property type="match status" value="1"/>
</dbReference>
<organism evidence="9 10">
    <name type="scientific">Apatococcus fuscideae</name>
    <dbReference type="NCBI Taxonomy" id="2026836"/>
    <lineage>
        <taxon>Eukaryota</taxon>
        <taxon>Viridiplantae</taxon>
        <taxon>Chlorophyta</taxon>
        <taxon>core chlorophytes</taxon>
        <taxon>Trebouxiophyceae</taxon>
        <taxon>Chlorellales</taxon>
        <taxon>Chlorellaceae</taxon>
        <taxon>Apatococcus</taxon>
    </lineage>
</organism>
<dbReference type="CDD" id="cd03354">
    <property type="entry name" value="LbH_SAT"/>
    <property type="match status" value="1"/>
</dbReference>
<proteinExistence type="inferred from homology"/>
<dbReference type="InterPro" id="IPR053376">
    <property type="entry name" value="Serine_acetyltransferase"/>
</dbReference>
<dbReference type="InterPro" id="IPR018357">
    <property type="entry name" value="Hexapep_transf_CS"/>
</dbReference>
<dbReference type="InterPro" id="IPR010493">
    <property type="entry name" value="Ser_AcTrfase_N"/>
</dbReference>
<keyword evidence="6" id="KW-0012">Acyltransferase</keyword>
<evidence type="ECO:0000256" key="2">
    <source>
        <dbReference type="ARBA" id="ARBA00007274"/>
    </source>
</evidence>
<evidence type="ECO:0000256" key="6">
    <source>
        <dbReference type="ARBA" id="ARBA00023315"/>
    </source>
</evidence>
<dbReference type="NCBIfam" id="NF041874">
    <property type="entry name" value="EPS_EpsC"/>
    <property type="match status" value="1"/>
</dbReference>
<evidence type="ECO:0000256" key="4">
    <source>
        <dbReference type="ARBA" id="ARBA00022605"/>
    </source>
</evidence>
<evidence type="ECO:0000259" key="8">
    <source>
        <dbReference type="SMART" id="SM00971"/>
    </source>
</evidence>
<feature type="domain" description="Serine acetyltransferase N-terminal" evidence="8">
    <location>
        <begin position="121"/>
        <end position="225"/>
    </location>
</feature>
<dbReference type="Gene3D" id="2.160.10.10">
    <property type="entry name" value="Hexapeptide repeat proteins"/>
    <property type="match status" value="1"/>
</dbReference>
<dbReference type="InterPro" id="IPR001451">
    <property type="entry name" value="Hexapep"/>
</dbReference>
<accession>A0AAW1TGR0</accession>
<keyword evidence="10" id="KW-1185">Reference proteome</keyword>
<dbReference type="Pfam" id="PF06426">
    <property type="entry name" value="SATase_N"/>
    <property type="match status" value="1"/>
</dbReference>
<evidence type="ECO:0000256" key="5">
    <source>
        <dbReference type="ARBA" id="ARBA00022679"/>
    </source>
</evidence>
<dbReference type="SMART" id="SM00971">
    <property type="entry name" value="SATase_N"/>
    <property type="match status" value="1"/>
</dbReference>
<evidence type="ECO:0000256" key="1">
    <source>
        <dbReference type="ARBA" id="ARBA00004876"/>
    </source>
</evidence>
<dbReference type="NCBIfam" id="TIGR01172">
    <property type="entry name" value="cysE"/>
    <property type="match status" value="1"/>
</dbReference>
<evidence type="ECO:0000256" key="3">
    <source>
        <dbReference type="ARBA" id="ARBA00013266"/>
    </source>
</evidence>
<dbReference type="EC" id="2.3.1.30" evidence="3"/>
<dbReference type="InterPro" id="IPR011004">
    <property type="entry name" value="Trimer_LpxA-like_sf"/>
</dbReference>
<evidence type="ECO:0000313" key="10">
    <source>
        <dbReference type="Proteomes" id="UP001485043"/>
    </source>
</evidence>
<dbReference type="GO" id="GO:0006535">
    <property type="term" value="P:cysteine biosynthetic process from serine"/>
    <property type="evidence" value="ECO:0007669"/>
    <property type="project" value="InterPro"/>
</dbReference>
<feature type="compositionally biased region" description="Polar residues" evidence="7">
    <location>
        <begin position="519"/>
        <end position="542"/>
    </location>
</feature>
<dbReference type="AlphaFoldDB" id="A0AAW1TGR0"/>
<gene>
    <name evidence="9" type="ORF">WJX84_002711</name>
</gene>
<keyword evidence="5" id="KW-0808">Transferase</keyword>
<dbReference type="Gene3D" id="1.10.3130.10">
    <property type="entry name" value="serine acetyltransferase, domain 1"/>
    <property type="match status" value="1"/>
</dbReference>
<dbReference type="PANTHER" id="PTHR42811">
    <property type="entry name" value="SERINE ACETYLTRANSFERASE"/>
    <property type="match status" value="1"/>
</dbReference>
<keyword evidence="4" id="KW-0028">Amino-acid biosynthesis</keyword>
<dbReference type="InterPro" id="IPR045304">
    <property type="entry name" value="LbH_SAT"/>
</dbReference>
<dbReference type="SUPFAM" id="SSF51161">
    <property type="entry name" value="Trimeric LpxA-like enzymes"/>
    <property type="match status" value="1"/>
</dbReference>
<dbReference type="GO" id="GO:0009001">
    <property type="term" value="F:serine O-acetyltransferase activity"/>
    <property type="evidence" value="ECO:0007669"/>
    <property type="project" value="UniProtKB-EC"/>
</dbReference>